<accession>A0A1M4VSS9</accession>
<dbReference type="InterPro" id="IPR007627">
    <property type="entry name" value="RNA_pol_sigma70_r2"/>
</dbReference>
<dbReference type="Proteomes" id="UP000184480">
    <property type="component" value="Unassembled WGS sequence"/>
</dbReference>
<evidence type="ECO:0000313" key="7">
    <source>
        <dbReference type="EMBL" id="SHE72094.1"/>
    </source>
</evidence>
<dbReference type="Pfam" id="PF04542">
    <property type="entry name" value="Sigma70_r2"/>
    <property type="match status" value="1"/>
</dbReference>
<dbReference type="SUPFAM" id="SSF88946">
    <property type="entry name" value="Sigma2 domain of RNA polymerase sigma factors"/>
    <property type="match status" value="1"/>
</dbReference>
<proteinExistence type="inferred from homology"/>
<dbReference type="STRING" id="1346286.SAMN05444362_10233"/>
<dbReference type="GO" id="GO:0006352">
    <property type="term" value="P:DNA-templated transcription initiation"/>
    <property type="evidence" value="ECO:0007669"/>
    <property type="project" value="InterPro"/>
</dbReference>
<keyword evidence="3" id="KW-0731">Sigma factor</keyword>
<dbReference type="PANTHER" id="PTHR43133:SF46">
    <property type="entry name" value="RNA POLYMERASE SIGMA-70 FACTOR ECF SUBFAMILY"/>
    <property type="match status" value="1"/>
</dbReference>
<dbReference type="InterPro" id="IPR013249">
    <property type="entry name" value="RNA_pol_sigma70_r4_t2"/>
</dbReference>
<comment type="similarity">
    <text evidence="1">Belongs to the sigma-70 factor family. ECF subfamily.</text>
</comment>
<dbReference type="Gene3D" id="1.10.1740.10">
    <property type="match status" value="1"/>
</dbReference>
<keyword evidence="8" id="KW-1185">Reference proteome</keyword>
<dbReference type="SUPFAM" id="SSF88659">
    <property type="entry name" value="Sigma3 and sigma4 domains of RNA polymerase sigma factors"/>
    <property type="match status" value="1"/>
</dbReference>
<dbReference type="Pfam" id="PF08281">
    <property type="entry name" value="Sigma70_r4_2"/>
    <property type="match status" value="1"/>
</dbReference>
<dbReference type="RefSeq" id="WP_062176885.1">
    <property type="nucleotide sequence ID" value="NZ_BBXL01000002.1"/>
</dbReference>
<dbReference type="NCBIfam" id="TIGR02937">
    <property type="entry name" value="sigma70-ECF"/>
    <property type="match status" value="1"/>
</dbReference>
<dbReference type="AlphaFoldDB" id="A0A1M4VSS9"/>
<evidence type="ECO:0000256" key="1">
    <source>
        <dbReference type="ARBA" id="ARBA00010641"/>
    </source>
</evidence>
<protein>
    <submittedName>
        <fullName evidence="7">RNA polymerase sigma-70 factor, ECF subfamily</fullName>
    </submittedName>
</protein>
<reference evidence="8" key="1">
    <citation type="submission" date="2016-11" db="EMBL/GenBank/DDBJ databases">
        <authorList>
            <person name="Varghese N."/>
            <person name="Submissions S."/>
        </authorList>
    </citation>
    <scope>NUCLEOTIDE SEQUENCE [LARGE SCALE GENOMIC DNA]</scope>
    <source>
        <strain evidence="8">DSM 27370</strain>
    </source>
</reference>
<dbReference type="OrthoDB" id="1045557at2"/>
<dbReference type="InterPro" id="IPR014284">
    <property type="entry name" value="RNA_pol_sigma-70_dom"/>
</dbReference>
<feature type="domain" description="RNA polymerase sigma-70 region 2" evidence="5">
    <location>
        <begin position="13"/>
        <end position="76"/>
    </location>
</feature>
<dbReference type="InterPro" id="IPR036388">
    <property type="entry name" value="WH-like_DNA-bd_sf"/>
</dbReference>
<dbReference type="PANTHER" id="PTHR43133">
    <property type="entry name" value="RNA POLYMERASE ECF-TYPE SIGMA FACTO"/>
    <property type="match status" value="1"/>
</dbReference>
<dbReference type="InterPro" id="IPR013324">
    <property type="entry name" value="RNA_pol_sigma_r3/r4-like"/>
</dbReference>
<dbReference type="EMBL" id="FQUC01000002">
    <property type="protein sequence ID" value="SHE72094.1"/>
    <property type="molecule type" value="Genomic_DNA"/>
</dbReference>
<organism evidence="7 8">
    <name type="scientific">Dysgonomonas macrotermitis</name>
    <dbReference type="NCBI Taxonomy" id="1346286"/>
    <lineage>
        <taxon>Bacteria</taxon>
        <taxon>Pseudomonadati</taxon>
        <taxon>Bacteroidota</taxon>
        <taxon>Bacteroidia</taxon>
        <taxon>Bacteroidales</taxon>
        <taxon>Dysgonomonadaceae</taxon>
        <taxon>Dysgonomonas</taxon>
    </lineage>
</organism>
<gene>
    <name evidence="7" type="ORF">SAMN05444362_10233</name>
</gene>
<evidence type="ECO:0000259" key="5">
    <source>
        <dbReference type="Pfam" id="PF04542"/>
    </source>
</evidence>
<evidence type="ECO:0000256" key="2">
    <source>
        <dbReference type="ARBA" id="ARBA00023015"/>
    </source>
</evidence>
<evidence type="ECO:0000256" key="4">
    <source>
        <dbReference type="ARBA" id="ARBA00023163"/>
    </source>
</evidence>
<dbReference type="NCBIfam" id="TIGR02985">
    <property type="entry name" value="Sig70_bacteroi1"/>
    <property type="match status" value="1"/>
</dbReference>
<evidence type="ECO:0000313" key="8">
    <source>
        <dbReference type="Proteomes" id="UP000184480"/>
    </source>
</evidence>
<evidence type="ECO:0000259" key="6">
    <source>
        <dbReference type="Pfam" id="PF08281"/>
    </source>
</evidence>
<keyword evidence="4" id="KW-0804">Transcription</keyword>
<name>A0A1M4VSS9_9BACT</name>
<dbReference type="InterPro" id="IPR013325">
    <property type="entry name" value="RNA_pol_sigma_r2"/>
</dbReference>
<dbReference type="Gene3D" id="1.10.10.10">
    <property type="entry name" value="Winged helix-like DNA-binding domain superfamily/Winged helix DNA-binding domain"/>
    <property type="match status" value="1"/>
</dbReference>
<dbReference type="InterPro" id="IPR014327">
    <property type="entry name" value="RNA_pol_sigma70_bacteroid"/>
</dbReference>
<feature type="domain" description="RNA polymerase sigma factor 70 region 4 type 2" evidence="6">
    <location>
        <begin position="117"/>
        <end position="166"/>
    </location>
</feature>
<dbReference type="GO" id="GO:0003677">
    <property type="term" value="F:DNA binding"/>
    <property type="evidence" value="ECO:0007669"/>
    <property type="project" value="InterPro"/>
</dbReference>
<dbReference type="InterPro" id="IPR039425">
    <property type="entry name" value="RNA_pol_sigma-70-like"/>
</dbReference>
<dbReference type="GO" id="GO:0016987">
    <property type="term" value="F:sigma factor activity"/>
    <property type="evidence" value="ECO:0007669"/>
    <property type="project" value="UniProtKB-KW"/>
</dbReference>
<evidence type="ECO:0000256" key="3">
    <source>
        <dbReference type="ARBA" id="ARBA00023082"/>
    </source>
</evidence>
<keyword evidence="2" id="KW-0805">Transcription regulation</keyword>
<sequence>MNSLNTLNFKKFYLAYYNKCFLFAKSYVHNEQVAEDIASEALIKLWELSKTDEIENPSKLLYIILKNKSLDYLKHEKIKNNVLESISVHSNRELEIRISTLEASNPDKIFATDIQNIIYSTISALPEQTRTIFEMLRFKNMSKKEIAESFNITIKGVDYHISKALSLLRENLKDYFPIFLYLFINIF</sequence>